<evidence type="ECO:0000313" key="2">
    <source>
        <dbReference type="Proteomes" id="UP001642483"/>
    </source>
</evidence>
<comment type="caution">
    <text evidence="1">The sequence shown here is derived from an EMBL/GenBank/DDBJ whole genome shotgun (WGS) entry which is preliminary data.</text>
</comment>
<dbReference type="Proteomes" id="UP001642483">
    <property type="component" value="Unassembled WGS sequence"/>
</dbReference>
<reference evidence="1 2" key="1">
    <citation type="submission" date="2024-02" db="EMBL/GenBank/DDBJ databases">
        <authorList>
            <person name="Daric V."/>
            <person name="Darras S."/>
        </authorList>
    </citation>
    <scope>NUCLEOTIDE SEQUENCE [LARGE SCALE GENOMIC DNA]</scope>
</reference>
<proteinExistence type="predicted"/>
<evidence type="ECO:0000313" key="1">
    <source>
        <dbReference type="EMBL" id="CAK8690201.1"/>
    </source>
</evidence>
<organism evidence="1 2">
    <name type="scientific">Clavelina lepadiformis</name>
    <name type="common">Light-bulb sea squirt</name>
    <name type="synonym">Ascidia lepadiformis</name>
    <dbReference type="NCBI Taxonomy" id="159417"/>
    <lineage>
        <taxon>Eukaryota</taxon>
        <taxon>Metazoa</taxon>
        <taxon>Chordata</taxon>
        <taxon>Tunicata</taxon>
        <taxon>Ascidiacea</taxon>
        <taxon>Aplousobranchia</taxon>
        <taxon>Clavelinidae</taxon>
        <taxon>Clavelina</taxon>
    </lineage>
</organism>
<sequence length="106" mass="12208">MKLLNEANCSTKAQTTTTGPQHLRYQNGYILHICRDPPTFHVTIDDGDSAAMTCWRSWSSSNLIPRLTRVMVHWHPYHEAYQSRNYRRFTEAETGSDAEYVFGVGI</sequence>
<accession>A0ABP0GEJ3</accession>
<dbReference type="EMBL" id="CAWYQH010000114">
    <property type="protein sequence ID" value="CAK8690201.1"/>
    <property type="molecule type" value="Genomic_DNA"/>
</dbReference>
<keyword evidence="2" id="KW-1185">Reference proteome</keyword>
<name>A0ABP0GEJ3_CLALP</name>
<gene>
    <name evidence="1" type="ORF">CVLEPA_LOCUS22835</name>
</gene>
<protein>
    <submittedName>
        <fullName evidence="1">Uncharacterized protein</fullName>
    </submittedName>
</protein>